<dbReference type="InterPro" id="IPR036291">
    <property type="entry name" value="NAD(P)-bd_dom_sf"/>
</dbReference>
<dbReference type="Pfam" id="PF00106">
    <property type="entry name" value="adh_short"/>
    <property type="match status" value="1"/>
</dbReference>
<accession>A0AAJ6NJ39</accession>
<evidence type="ECO:0000256" key="2">
    <source>
        <dbReference type="ARBA" id="ARBA00023002"/>
    </source>
</evidence>
<reference evidence="3" key="2">
    <citation type="submission" date="2023-02" db="EMBL/GenBank/DDBJ databases">
        <authorList>
            <person name="Huang Y."/>
            <person name="Zhang Y."/>
            <person name="Zhang T."/>
            <person name="Wang J."/>
        </authorList>
    </citation>
    <scope>NUCLEOTIDE SEQUENCE</scope>
    <source>
        <strain evidence="3">KJ-1</strain>
    </source>
</reference>
<dbReference type="EMBL" id="CP085083">
    <property type="protein sequence ID" value="WDZ51367.1"/>
    <property type="molecule type" value="Genomic_DNA"/>
</dbReference>
<proteinExistence type="inferred from homology"/>
<evidence type="ECO:0000313" key="4">
    <source>
        <dbReference type="Proteomes" id="UP001199528"/>
    </source>
</evidence>
<name>A0AAJ6NJ39_9GAMM</name>
<gene>
    <name evidence="3" type="ORF">LF296_00715</name>
</gene>
<dbReference type="PANTHER" id="PTHR44196:SF3">
    <property type="entry name" value="SHORT CHAIN DEHYDROGENASE FAMILY PROTEIN"/>
    <property type="match status" value="1"/>
</dbReference>
<organism evidence="3 4">
    <name type="scientific">Acinetobacter vivianii</name>
    <dbReference type="NCBI Taxonomy" id="1776742"/>
    <lineage>
        <taxon>Bacteria</taxon>
        <taxon>Pseudomonadati</taxon>
        <taxon>Pseudomonadota</taxon>
        <taxon>Gammaproteobacteria</taxon>
        <taxon>Moraxellales</taxon>
        <taxon>Moraxellaceae</taxon>
        <taxon>Acinetobacter</taxon>
    </lineage>
</organism>
<evidence type="ECO:0000256" key="1">
    <source>
        <dbReference type="ARBA" id="ARBA00006484"/>
    </source>
</evidence>
<dbReference type="InterPro" id="IPR002347">
    <property type="entry name" value="SDR_fam"/>
</dbReference>
<comment type="similarity">
    <text evidence="1">Belongs to the short-chain dehydrogenases/reductases (SDR) family.</text>
</comment>
<protein>
    <submittedName>
        <fullName evidence="3">SDR family NAD(P)-dependent oxidoreductase</fullName>
    </submittedName>
</protein>
<dbReference type="PRINTS" id="PR00081">
    <property type="entry name" value="GDHRDH"/>
</dbReference>
<dbReference type="AlphaFoldDB" id="A0AAJ6NJ39"/>
<dbReference type="GO" id="GO:0016020">
    <property type="term" value="C:membrane"/>
    <property type="evidence" value="ECO:0007669"/>
    <property type="project" value="TreeGrafter"/>
</dbReference>
<dbReference type="KEGG" id="aviv:LF296_00715"/>
<keyword evidence="2" id="KW-0560">Oxidoreductase</keyword>
<reference evidence="3" key="1">
    <citation type="journal article" date="2022" name="Front Environ Sci">
        <title>Complete genome sequence analysis of a novel alkane-degrading bacterial strain, Acinetobacter vivianii KJ-1, and its diesel degradation ability.</title>
        <authorList>
            <person name="Zhang Y."/>
            <person name="Song F."/>
            <person name="Wang J."/>
            <person name="Zhao Q."/>
            <person name="Zheng L."/>
            <person name="Wang Z."/>
            <person name="Zhang X."/>
            <person name="Gao Y."/>
            <person name="Chen G."/>
            <person name="Huang Y."/>
        </authorList>
    </citation>
    <scope>NUCLEOTIDE SEQUENCE</scope>
    <source>
        <strain evidence="3">KJ-1</strain>
    </source>
</reference>
<dbReference type="PANTHER" id="PTHR44196">
    <property type="entry name" value="DEHYDROGENASE/REDUCTASE SDR FAMILY MEMBER 7B"/>
    <property type="match status" value="1"/>
</dbReference>
<dbReference type="GO" id="GO:0016491">
    <property type="term" value="F:oxidoreductase activity"/>
    <property type="evidence" value="ECO:0007669"/>
    <property type="project" value="UniProtKB-KW"/>
</dbReference>
<dbReference type="Proteomes" id="UP001199528">
    <property type="component" value="Chromosome"/>
</dbReference>
<dbReference type="SUPFAM" id="SSF51735">
    <property type="entry name" value="NAD(P)-binding Rossmann-fold domains"/>
    <property type="match status" value="1"/>
</dbReference>
<sequence length="251" mass="27500">MLNQPKILIVGGTSAIAEHCARLWLKQQPCEIILLGRDQEKLQRVVNDLKVRTPQANIQFQTVDFVNATAIQDCINAINQQGKIDIALIAHGNLPDQEQCQNDLLKCQQAIEVNALSPVLFTESIAKHMIEHNHGKLAVIGSVAGDRGRKSNYVYGASKALIDKYLQGLQHRLALIGSSVTATLIKPGPTATPMTVGMSGKGKLASPEQVASDIVQGIDKAKLTVYTPGKWAIIMMIIRNLPFFLFRKMDI</sequence>
<dbReference type="Gene3D" id="3.40.50.720">
    <property type="entry name" value="NAD(P)-binding Rossmann-like Domain"/>
    <property type="match status" value="1"/>
</dbReference>
<evidence type="ECO:0000313" key="3">
    <source>
        <dbReference type="EMBL" id="WDZ51367.1"/>
    </source>
</evidence>
<dbReference type="RefSeq" id="WP_272655232.1">
    <property type="nucleotide sequence ID" value="NZ_CP085083.1"/>
</dbReference>